<keyword evidence="2" id="KW-1185">Reference proteome</keyword>
<protein>
    <submittedName>
        <fullName evidence="3">Basic salivary proline-rich protein 3-like</fullName>
    </submittedName>
</protein>
<feature type="compositionally biased region" description="Low complexity" evidence="1">
    <location>
        <begin position="260"/>
        <end position="278"/>
    </location>
</feature>
<reference evidence="3" key="1">
    <citation type="submission" date="2025-08" db="UniProtKB">
        <authorList>
            <consortium name="RefSeq"/>
        </authorList>
    </citation>
    <scope>IDENTIFICATION</scope>
</reference>
<name>A0A340WUP8_LIPVE</name>
<accession>A0A340WUP8</accession>
<dbReference type="Proteomes" id="UP000265300">
    <property type="component" value="Unplaced"/>
</dbReference>
<dbReference type="RefSeq" id="XP_007453198.1">
    <property type="nucleotide sequence ID" value="XM_007453136.1"/>
</dbReference>
<feature type="region of interest" description="Disordered" evidence="1">
    <location>
        <begin position="1"/>
        <end position="32"/>
    </location>
</feature>
<feature type="region of interest" description="Disordered" evidence="1">
    <location>
        <begin position="72"/>
        <end position="98"/>
    </location>
</feature>
<dbReference type="KEGG" id="lve:103074489"/>
<feature type="region of interest" description="Disordered" evidence="1">
    <location>
        <begin position="144"/>
        <end position="295"/>
    </location>
</feature>
<sequence>MEASGDADAGGTEAPRGEPGLEGACRQLQPERLGTDFGPWRFPCLGNKRLHVTLPTGLNGAAENIHDSKTYAGSRSRAVGREQVRPAGSPHGGIGKTRITRPSALRESWWAQCGGRSFQSPGSEPSGAQVLRFKLGSFQKVQEKGWNRPPLGLTPVSGDRSAGRHAPGVRDRDRRWLPPRRPPPHVFRRARPGAGSAPPGLPAQKPRARRLASGCPLCVPPPRRATGPRRPPPLTRTSPKRTRTDRRAPGTPRLLPPPAVRAALTLTCCSPPAGGSQAPSPPARARGPRGAGLPA</sequence>
<evidence type="ECO:0000256" key="1">
    <source>
        <dbReference type="SAM" id="MobiDB-lite"/>
    </source>
</evidence>
<feature type="compositionally biased region" description="Pro residues" evidence="1">
    <location>
        <begin position="218"/>
        <end position="234"/>
    </location>
</feature>
<evidence type="ECO:0000313" key="3">
    <source>
        <dbReference type="RefSeq" id="XP_007453198.1"/>
    </source>
</evidence>
<gene>
    <name evidence="3" type="primary">LOC103074489</name>
</gene>
<proteinExistence type="predicted"/>
<dbReference type="GeneID" id="103074489"/>
<feature type="compositionally biased region" description="Basic residues" evidence="1">
    <location>
        <begin position="182"/>
        <end position="191"/>
    </location>
</feature>
<dbReference type="InParanoid" id="A0A340WUP8"/>
<organism evidence="2 3">
    <name type="scientific">Lipotes vexillifer</name>
    <name type="common">Yangtze river dolphin</name>
    <dbReference type="NCBI Taxonomy" id="118797"/>
    <lineage>
        <taxon>Eukaryota</taxon>
        <taxon>Metazoa</taxon>
        <taxon>Chordata</taxon>
        <taxon>Craniata</taxon>
        <taxon>Vertebrata</taxon>
        <taxon>Euteleostomi</taxon>
        <taxon>Mammalia</taxon>
        <taxon>Eutheria</taxon>
        <taxon>Laurasiatheria</taxon>
        <taxon>Artiodactyla</taxon>
        <taxon>Whippomorpha</taxon>
        <taxon>Cetacea</taxon>
        <taxon>Odontoceti</taxon>
        <taxon>Lipotidae</taxon>
        <taxon>Lipotes</taxon>
    </lineage>
</organism>
<evidence type="ECO:0000313" key="2">
    <source>
        <dbReference type="Proteomes" id="UP000265300"/>
    </source>
</evidence>
<dbReference type="AlphaFoldDB" id="A0A340WUP8"/>